<proteinExistence type="predicted"/>
<organism evidence="1 2">
    <name type="scientific">Marasmius oreades</name>
    <name type="common">fairy-ring Marasmius</name>
    <dbReference type="NCBI Taxonomy" id="181124"/>
    <lineage>
        <taxon>Eukaryota</taxon>
        <taxon>Fungi</taxon>
        <taxon>Dikarya</taxon>
        <taxon>Basidiomycota</taxon>
        <taxon>Agaricomycotina</taxon>
        <taxon>Agaricomycetes</taxon>
        <taxon>Agaricomycetidae</taxon>
        <taxon>Agaricales</taxon>
        <taxon>Marasmiineae</taxon>
        <taxon>Marasmiaceae</taxon>
        <taxon>Marasmius</taxon>
    </lineage>
</organism>
<evidence type="ECO:0000313" key="2">
    <source>
        <dbReference type="Proteomes" id="UP001049176"/>
    </source>
</evidence>
<reference evidence="1" key="1">
    <citation type="journal article" date="2021" name="Genome Biol. Evol.">
        <title>The assembled and annotated genome of the fairy-ring fungus Marasmius oreades.</title>
        <authorList>
            <person name="Hiltunen M."/>
            <person name="Ament-Velasquez S.L."/>
            <person name="Johannesson H."/>
        </authorList>
    </citation>
    <scope>NUCLEOTIDE SEQUENCE</scope>
    <source>
        <strain evidence="1">03SP1</strain>
    </source>
</reference>
<evidence type="ECO:0000313" key="1">
    <source>
        <dbReference type="EMBL" id="KAG7087365.1"/>
    </source>
</evidence>
<dbReference type="RefSeq" id="XP_043003836.1">
    <property type="nucleotide sequence ID" value="XM_043158488.1"/>
</dbReference>
<dbReference type="AlphaFoldDB" id="A0A9P7UMW8"/>
<dbReference type="GeneID" id="66082413"/>
<dbReference type="KEGG" id="more:E1B28_013338"/>
<protein>
    <submittedName>
        <fullName evidence="1">Uncharacterized protein</fullName>
    </submittedName>
</protein>
<sequence length="195" mass="22555">MNTTNPILGAIIDWGKNHHIKDRIRQAYQQRGGWEGWVQLELAIYLEDFFLNNKYPDCEIKVTREEYTYGETQKRSDILFMTTKSAYHIFYNAIELKCEAKNTGAAGFKLEVKKDCEKVDNAKPKGSFAPCTTWVVAFSTTPDANLSDLKVGQRKLEKYKDTIPIVQDLEITLWWGTRDVKESQVKDEDSKMEDN</sequence>
<name>A0A9P7UMW8_9AGAR</name>
<dbReference type="EMBL" id="CM032189">
    <property type="protein sequence ID" value="KAG7087365.1"/>
    <property type="molecule type" value="Genomic_DNA"/>
</dbReference>
<gene>
    <name evidence="1" type="ORF">E1B28_013338</name>
</gene>
<dbReference type="Proteomes" id="UP001049176">
    <property type="component" value="Chromosome 9"/>
</dbReference>
<dbReference type="OrthoDB" id="4398476at2759"/>
<accession>A0A9P7UMW8</accession>
<keyword evidence="2" id="KW-1185">Reference proteome</keyword>
<comment type="caution">
    <text evidence="1">The sequence shown here is derived from an EMBL/GenBank/DDBJ whole genome shotgun (WGS) entry which is preliminary data.</text>
</comment>